<dbReference type="VEuPathDB" id="FungiDB:PC110_g14602"/>
<proteinExistence type="predicted"/>
<accession>A0A8T1TS36</accession>
<comment type="caution">
    <text evidence="1">The sequence shown here is derived from an EMBL/GenBank/DDBJ whole genome shotgun (WGS) entry which is preliminary data.</text>
</comment>
<evidence type="ECO:0000313" key="2">
    <source>
        <dbReference type="Proteomes" id="UP000688947"/>
    </source>
</evidence>
<dbReference type="EMBL" id="JAENGZ010002094">
    <property type="protein sequence ID" value="KAG6944903.1"/>
    <property type="molecule type" value="Genomic_DNA"/>
</dbReference>
<dbReference type="AlphaFoldDB" id="A0A8T1TS36"/>
<sequence>MSAIALIKKCAGQVKHRKNAKEGECAIVFGTSDKWKRKPRSDGKRAKSEIVFVNKKIEPWFHPTSGHSGSACVVVVLAEAVPLSQWEPPKVVTVVTPKSSCELSHVV</sequence>
<dbReference type="Proteomes" id="UP000688947">
    <property type="component" value="Unassembled WGS sequence"/>
</dbReference>
<gene>
    <name evidence="1" type="ORF">JG687_00017588</name>
</gene>
<reference evidence="1" key="1">
    <citation type="submission" date="2021-01" db="EMBL/GenBank/DDBJ databases">
        <title>Phytophthora aleatoria, a newly-described species from Pinus radiata is distinct from Phytophthora cactorum isolates based on comparative genomics.</title>
        <authorList>
            <person name="Mcdougal R."/>
            <person name="Panda P."/>
            <person name="Williams N."/>
            <person name="Studholme D.J."/>
        </authorList>
    </citation>
    <scope>NUCLEOTIDE SEQUENCE</scope>
    <source>
        <strain evidence="1">NZFS 3830</strain>
    </source>
</reference>
<name>A0A8T1TS36_9STRA</name>
<dbReference type="OrthoDB" id="136459at2759"/>
<organism evidence="1 2">
    <name type="scientific">Phytophthora cactorum</name>
    <dbReference type="NCBI Taxonomy" id="29920"/>
    <lineage>
        <taxon>Eukaryota</taxon>
        <taxon>Sar</taxon>
        <taxon>Stramenopiles</taxon>
        <taxon>Oomycota</taxon>
        <taxon>Peronosporomycetes</taxon>
        <taxon>Peronosporales</taxon>
        <taxon>Peronosporaceae</taxon>
        <taxon>Phytophthora</taxon>
    </lineage>
</organism>
<protein>
    <submittedName>
        <fullName evidence="1">Uncharacterized protein</fullName>
    </submittedName>
</protein>
<evidence type="ECO:0000313" key="1">
    <source>
        <dbReference type="EMBL" id="KAG6944903.1"/>
    </source>
</evidence>